<comment type="caution">
    <text evidence="2">The sequence shown here is derived from an EMBL/GenBank/DDBJ whole genome shotgun (WGS) entry which is preliminary data.</text>
</comment>
<proteinExistence type="predicted"/>
<evidence type="ECO:0000313" key="2">
    <source>
        <dbReference type="EMBL" id="KAA6371685.1"/>
    </source>
</evidence>
<gene>
    <name evidence="2" type="ORF">EZS28_032787</name>
</gene>
<dbReference type="AlphaFoldDB" id="A0A5J4UPL5"/>
<dbReference type="EMBL" id="SNRW01014244">
    <property type="protein sequence ID" value="KAA6371685.1"/>
    <property type="molecule type" value="Genomic_DNA"/>
</dbReference>
<feature type="region of interest" description="Disordered" evidence="1">
    <location>
        <begin position="85"/>
        <end position="129"/>
    </location>
</feature>
<sequence length="129" mass="14405">SGENNGFIRSKKQCQIQKILYTGEGQKSCMMRLNENLLGGGVCINTPTDINNKQGNKENNRGESLWNNDSIKLARLSLMDVIEGNNSEREGIRREQEGIRERIVDEEEESESSSGENIGFRGKRGQDGA</sequence>
<organism evidence="2 3">
    <name type="scientific">Streblomastix strix</name>
    <dbReference type="NCBI Taxonomy" id="222440"/>
    <lineage>
        <taxon>Eukaryota</taxon>
        <taxon>Metamonada</taxon>
        <taxon>Preaxostyla</taxon>
        <taxon>Oxymonadida</taxon>
        <taxon>Streblomastigidae</taxon>
        <taxon>Streblomastix</taxon>
    </lineage>
</organism>
<feature type="compositionally biased region" description="Basic and acidic residues" evidence="1">
    <location>
        <begin position="86"/>
        <end position="103"/>
    </location>
</feature>
<evidence type="ECO:0000256" key="1">
    <source>
        <dbReference type="SAM" id="MobiDB-lite"/>
    </source>
</evidence>
<accession>A0A5J4UPL5</accession>
<name>A0A5J4UPL5_9EUKA</name>
<dbReference type="Proteomes" id="UP000324800">
    <property type="component" value="Unassembled WGS sequence"/>
</dbReference>
<protein>
    <submittedName>
        <fullName evidence="2">Uncharacterized protein</fullName>
    </submittedName>
</protein>
<reference evidence="2 3" key="1">
    <citation type="submission" date="2019-03" db="EMBL/GenBank/DDBJ databases">
        <title>Single cell metagenomics reveals metabolic interactions within the superorganism composed of flagellate Streblomastix strix and complex community of Bacteroidetes bacteria on its surface.</title>
        <authorList>
            <person name="Treitli S.C."/>
            <person name="Kolisko M."/>
            <person name="Husnik F."/>
            <person name="Keeling P."/>
            <person name="Hampl V."/>
        </authorList>
    </citation>
    <scope>NUCLEOTIDE SEQUENCE [LARGE SCALE GENOMIC DNA]</scope>
    <source>
        <strain evidence="2">ST1C</strain>
    </source>
</reference>
<evidence type="ECO:0000313" key="3">
    <source>
        <dbReference type="Proteomes" id="UP000324800"/>
    </source>
</evidence>
<feature type="non-terminal residue" evidence="2">
    <location>
        <position position="1"/>
    </location>
</feature>